<proteinExistence type="predicted"/>
<sequence length="105" mass="11471">MYVAAGGGLRERNVRGRLCRVSALLLYRDCDGGGAQDGTDIGFVPKASELVRPTPYLDIQRLRKTPTLPRCCRHHSSRVALLLRAPGAPRPSVHTSASSYENPKD</sequence>
<dbReference type="Proteomes" id="UP001066276">
    <property type="component" value="Chromosome 1_2"/>
</dbReference>
<keyword evidence="3" id="KW-1185">Reference proteome</keyword>
<dbReference type="AlphaFoldDB" id="A0AAV7VZ72"/>
<name>A0AAV7VZ72_PLEWA</name>
<reference evidence="2" key="1">
    <citation type="journal article" date="2022" name="bioRxiv">
        <title>Sequencing and chromosome-scale assembly of the giantPleurodeles waltlgenome.</title>
        <authorList>
            <person name="Brown T."/>
            <person name="Elewa A."/>
            <person name="Iarovenko S."/>
            <person name="Subramanian E."/>
            <person name="Araus A.J."/>
            <person name="Petzold A."/>
            <person name="Susuki M."/>
            <person name="Suzuki K.-i.T."/>
            <person name="Hayashi T."/>
            <person name="Toyoda A."/>
            <person name="Oliveira C."/>
            <person name="Osipova E."/>
            <person name="Leigh N.D."/>
            <person name="Simon A."/>
            <person name="Yun M.H."/>
        </authorList>
    </citation>
    <scope>NUCLEOTIDE SEQUENCE</scope>
    <source>
        <strain evidence="2">20211129_DDA</strain>
        <tissue evidence="2">Liver</tissue>
    </source>
</reference>
<evidence type="ECO:0000256" key="1">
    <source>
        <dbReference type="SAM" id="MobiDB-lite"/>
    </source>
</evidence>
<evidence type="ECO:0000313" key="3">
    <source>
        <dbReference type="Proteomes" id="UP001066276"/>
    </source>
</evidence>
<evidence type="ECO:0000313" key="2">
    <source>
        <dbReference type="EMBL" id="KAJ1207003.1"/>
    </source>
</evidence>
<protein>
    <submittedName>
        <fullName evidence="2">Uncharacterized protein</fullName>
    </submittedName>
</protein>
<comment type="caution">
    <text evidence="2">The sequence shown here is derived from an EMBL/GenBank/DDBJ whole genome shotgun (WGS) entry which is preliminary data.</text>
</comment>
<feature type="region of interest" description="Disordered" evidence="1">
    <location>
        <begin position="85"/>
        <end position="105"/>
    </location>
</feature>
<feature type="compositionally biased region" description="Polar residues" evidence="1">
    <location>
        <begin position="93"/>
        <end position="105"/>
    </location>
</feature>
<dbReference type="EMBL" id="JANPWB010000002">
    <property type="protein sequence ID" value="KAJ1207003.1"/>
    <property type="molecule type" value="Genomic_DNA"/>
</dbReference>
<gene>
    <name evidence="2" type="ORF">NDU88_002396</name>
</gene>
<accession>A0AAV7VZ72</accession>
<organism evidence="2 3">
    <name type="scientific">Pleurodeles waltl</name>
    <name type="common">Iberian ribbed newt</name>
    <dbReference type="NCBI Taxonomy" id="8319"/>
    <lineage>
        <taxon>Eukaryota</taxon>
        <taxon>Metazoa</taxon>
        <taxon>Chordata</taxon>
        <taxon>Craniata</taxon>
        <taxon>Vertebrata</taxon>
        <taxon>Euteleostomi</taxon>
        <taxon>Amphibia</taxon>
        <taxon>Batrachia</taxon>
        <taxon>Caudata</taxon>
        <taxon>Salamandroidea</taxon>
        <taxon>Salamandridae</taxon>
        <taxon>Pleurodelinae</taxon>
        <taxon>Pleurodeles</taxon>
    </lineage>
</organism>